<dbReference type="InterPro" id="IPR052341">
    <property type="entry name" value="LOG_family_nucleotidases"/>
</dbReference>
<dbReference type="Gene3D" id="3.40.50.450">
    <property type="match status" value="1"/>
</dbReference>
<organism evidence="1 2">
    <name type="scientific">Candidatus Abzuiibacterium crystallinum</name>
    <dbReference type="NCBI Taxonomy" id="1974748"/>
    <lineage>
        <taxon>Bacteria</taxon>
        <taxon>Pseudomonadati</taxon>
        <taxon>Candidatus Omnitrophota</taxon>
        <taxon>Candidatus Abzuiibacterium</taxon>
    </lineage>
</organism>
<sequence length="174" mass="19007">MTKPIIAVFGSGKIKRNTPEWQTAHTCGRLLAEAGFSVMNGGYKGAMEASAEGAKAAGGQTIGVTTDEFPDSVKNPFIDEEKRIPHWHGRLQYLIQQADGYVVLDGGTGTLVECVTLLEMTQKGFLKKPTVILGAKMRELLDFLKNFPEIKVAHPVMTADTPEKAIQCLKQNLF</sequence>
<dbReference type="Pfam" id="PF18306">
    <property type="entry name" value="LDcluster4"/>
    <property type="match status" value="1"/>
</dbReference>
<reference evidence="1 2" key="1">
    <citation type="submission" date="2017-09" db="EMBL/GenBank/DDBJ databases">
        <title>Depth-based differentiation of microbial function through sediment-hosted aquifers and enrichment of novel symbionts in the deep terrestrial subsurface.</title>
        <authorList>
            <person name="Probst A.J."/>
            <person name="Ladd B."/>
            <person name="Jarett J.K."/>
            <person name="Geller-Mcgrath D.E."/>
            <person name="Sieber C.M."/>
            <person name="Emerson J.B."/>
            <person name="Anantharaman K."/>
            <person name="Thomas B.C."/>
            <person name="Malmstrom R."/>
            <person name="Stieglmeier M."/>
            <person name="Klingl A."/>
            <person name="Woyke T."/>
            <person name="Ryan C.M."/>
            <person name="Banfield J.F."/>
        </authorList>
    </citation>
    <scope>NUCLEOTIDE SEQUENCE [LARGE SCALE GENOMIC DNA]</scope>
    <source>
        <strain evidence="1">CG11_big_fil_rev_8_21_14_0_20_45_26</strain>
    </source>
</reference>
<dbReference type="PANTHER" id="PTHR43393:SF3">
    <property type="entry name" value="LYSINE DECARBOXYLASE-LIKE PROTEIN"/>
    <property type="match status" value="1"/>
</dbReference>
<dbReference type="PANTHER" id="PTHR43393">
    <property type="entry name" value="CYTOKININ RIBOSIDE 5'-MONOPHOSPHATE PHOSPHORIBOHYDROLASE"/>
    <property type="match status" value="1"/>
</dbReference>
<comment type="caution">
    <text evidence="1">The sequence shown here is derived from an EMBL/GenBank/DDBJ whole genome shotgun (WGS) entry which is preliminary data.</text>
</comment>
<evidence type="ECO:0008006" key="3">
    <source>
        <dbReference type="Google" id="ProtNLM"/>
    </source>
</evidence>
<dbReference type="SUPFAM" id="SSF102405">
    <property type="entry name" value="MCP/YpsA-like"/>
    <property type="match status" value="1"/>
</dbReference>
<gene>
    <name evidence="1" type="ORF">COV74_01155</name>
</gene>
<protein>
    <recommendedName>
        <fullName evidence="3">DNA-binding protein</fullName>
    </recommendedName>
</protein>
<dbReference type="GO" id="GO:0005829">
    <property type="term" value="C:cytosol"/>
    <property type="evidence" value="ECO:0007669"/>
    <property type="project" value="TreeGrafter"/>
</dbReference>
<dbReference type="InterPro" id="IPR041164">
    <property type="entry name" value="LDcluster4"/>
</dbReference>
<accession>A0A2H0LSJ0</accession>
<evidence type="ECO:0000313" key="1">
    <source>
        <dbReference type="EMBL" id="PIQ87327.1"/>
    </source>
</evidence>
<dbReference type="Proteomes" id="UP000230859">
    <property type="component" value="Unassembled WGS sequence"/>
</dbReference>
<name>A0A2H0LSJ0_9BACT</name>
<dbReference type="EMBL" id="PCVY01000015">
    <property type="protein sequence ID" value="PIQ87327.1"/>
    <property type="molecule type" value="Genomic_DNA"/>
</dbReference>
<evidence type="ECO:0000313" key="2">
    <source>
        <dbReference type="Proteomes" id="UP000230859"/>
    </source>
</evidence>
<dbReference type="AlphaFoldDB" id="A0A2H0LSJ0"/>
<proteinExistence type="predicted"/>